<dbReference type="PANTHER" id="PTHR12616">
    <property type="entry name" value="VACUOLAR PROTEIN SORTING VPS41"/>
    <property type="match status" value="1"/>
</dbReference>
<feature type="compositionally biased region" description="Basic and acidic residues" evidence="4">
    <location>
        <begin position="281"/>
        <end position="291"/>
    </location>
</feature>
<dbReference type="PROSITE" id="PS50236">
    <property type="entry name" value="CHCR"/>
    <property type="match status" value="1"/>
</dbReference>
<dbReference type="SMART" id="SM00299">
    <property type="entry name" value="CLH"/>
    <property type="match status" value="1"/>
</dbReference>
<feature type="domain" description="Vps41 beta-propeller" evidence="5">
    <location>
        <begin position="7"/>
        <end position="364"/>
    </location>
</feature>
<keyword evidence="1" id="KW-0813">Transport</keyword>
<dbReference type="Pfam" id="PF23411">
    <property type="entry name" value="Beta-prop_Vps41"/>
    <property type="match status" value="1"/>
</dbReference>
<dbReference type="GO" id="GO:0005770">
    <property type="term" value="C:late endosome"/>
    <property type="evidence" value="ECO:0007669"/>
    <property type="project" value="TreeGrafter"/>
</dbReference>
<dbReference type="Proteomes" id="UP000193922">
    <property type="component" value="Unassembled WGS sequence"/>
</dbReference>
<evidence type="ECO:0000259" key="5">
    <source>
        <dbReference type="Pfam" id="PF23411"/>
    </source>
</evidence>
<dbReference type="InterPro" id="IPR045111">
    <property type="entry name" value="Vps41/Vps8"/>
</dbReference>
<dbReference type="STRING" id="61395.A0A1Y1WKZ8"/>
<dbReference type="GO" id="GO:0016236">
    <property type="term" value="P:macroautophagy"/>
    <property type="evidence" value="ECO:0007669"/>
    <property type="project" value="TreeGrafter"/>
</dbReference>
<sequence>DDEEPALRYKRLGGNIQALFEKDTASALIASDRFLVLGTHWGHVVILDFEGNEIKRWRAHSATVNSVSIDLDNEYVASAGDDGRVVICALYSDEIMAADYSRPVKAVALDPMFSRRASRRFVSGGTSGQLIMNEKKWFGKSDTILFTSEGPIQTIQWQDNLIAWACDEGVQIYDTEHGTRISQIARPEGSPRADLFRCRLHWRDTRTLIVGWANCIQIVEMRERLQAAGAGDGGAGPSLFAEISVLFRTDFIVCGLAMYRDQFLVLSYGDEELVYSTMAERDDQVPDEQHQQKSRNAQPPELRMINRNIEEVSSDVLALEGFQLLQPNDYGFAYCTAPSAQREPSVPLAEADTWFILSPKQLVSVHPRGLKDHVQWLTERDDYRQALLDIEEAYRGDGAWAMYRDQIKEAEYQGIGQSYAQMLMDDGNTKEAAEVCARALPHVNTPEAVDVWESWVFAFAEANALQAIVPYIPTEGLKLTSTVYEMVLGLMMATDVPEFRRLVFTWPSSLFNAYSVVLAVEDHLEKSTRGEDVDQLKTVLAFLYDRLNQPSKSLLYHLQLFAEGVLERVRNENLFGAIRDKAELVMLYDDHTLAEQEEVSLKDRCEAAGVQLLTDNTDAIPSANVVKQLVNAPRHLHIYLHSLLTKDPHLGAPFADLQVELYAEYNPEKLLNFLRISTYYSFDKALEICEERNLVPEMVFILGRMGDNHRALMLIIERLQDVPKAIEFAKEQNDPELWNDLLMYSRDKPEFILGLLELGGTHINPTKLIRNIPSELSVPGIRRALTNVLHDYHLQVELCIDCKHVLNGDVDVLSDGLRHMQHQGLGIENDQMCLVCQLPLEDLPRGSAVLAFWCGHIFHDKCI</sequence>
<dbReference type="SUPFAM" id="SSF50978">
    <property type="entry name" value="WD40 repeat-like"/>
    <property type="match status" value="1"/>
</dbReference>
<feature type="non-terminal residue" evidence="6">
    <location>
        <position position="863"/>
    </location>
</feature>
<dbReference type="InterPro" id="IPR001680">
    <property type="entry name" value="WD40_rpt"/>
</dbReference>
<evidence type="ECO:0000313" key="6">
    <source>
        <dbReference type="EMBL" id="ORX74045.1"/>
    </source>
</evidence>
<keyword evidence="7" id="KW-1185">Reference proteome</keyword>
<dbReference type="InterPro" id="IPR011990">
    <property type="entry name" value="TPR-like_helical_dom_sf"/>
</dbReference>
<dbReference type="GeneID" id="63800795"/>
<gene>
    <name evidence="6" type="ORF">DL89DRAFT_208878</name>
</gene>
<dbReference type="GO" id="GO:0006623">
    <property type="term" value="P:protein targeting to vacuole"/>
    <property type="evidence" value="ECO:0007669"/>
    <property type="project" value="InterPro"/>
</dbReference>
<dbReference type="RefSeq" id="XP_040747256.1">
    <property type="nucleotide sequence ID" value="XM_040884147.1"/>
</dbReference>
<dbReference type="GO" id="GO:0030897">
    <property type="term" value="C:HOPS complex"/>
    <property type="evidence" value="ECO:0007669"/>
    <property type="project" value="TreeGrafter"/>
</dbReference>
<dbReference type="SMART" id="SM00320">
    <property type="entry name" value="WD40"/>
    <property type="match status" value="2"/>
</dbReference>
<dbReference type="InterPro" id="IPR015943">
    <property type="entry name" value="WD40/YVTN_repeat-like_dom_sf"/>
</dbReference>
<dbReference type="OrthoDB" id="244107at2759"/>
<dbReference type="Gene3D" id="2.130.10.10">
    <property type="entry name" value="YVTN repeat-like/Quinoprotein amine dehydrogenase"/>
    <property type="match status" value="1"/>
</dbReference>
<evidence type="ECO:0000256" key="3">
    <source>
        <dbReference type="PROSITE-ProRule" id="PRU01006"/>
    </source>
</evidence>
<dbReference type="InterPro" id="IPR016024">
    <property type="entry name" value="ARM-type_fold"/>
</dbReference>
<comment type="caution">
    <text evidence="6">The sequence shown here is derived from an EMBL/GenBank/DDBJ whole genome shotgun (WGS) entry which is preliminary data.</text>
</comment>
<dbReference type="SUPFAM" id="SSF48371">
    <property type="entry name" value="ARM repeat"/>
    <property type="match status" value="1"/>
</dbReference>
<dbReference type="GO" id="GO:0034058">
    <property type="term" value="P:endosomal vesicle fusion"/>
    <property type="evidence" value="ECO:0007669"/>
    <property type="project" value="TreeGrafter"/>
</dbReference>
<reference evidence="6 7" key="1">
    <citation type="submission" date="2016-07" db="EMBL/GenBank/DDBJ databases">
        <title>Pervasive Adenine N6-methylation of Active Genes in Fungi.</title>
        <authorList>
            <consortium name="DOE Joint Genome Institute"/>
            <person name="Mondo S.J."/>
            <person name="Dannebaum R.O."/>
            <person name="Kuo R.C."/>
            <person name="Labutti K."/>
            <person name="Haridas S."/>
            <person name="Kuo A."/>
            <person name="Salamov A."/>
            <person name="Ahrendt S.R."/>
            <person name="Lipzen A."/>
            <person name="Sullivan W."/>
            <person name="Andreopoulos W.B."/>
            <person name="Clum A."/>
            <person name="Lindquist E."/>
            <person name="Daum C."/>
            <person name="Ramamoorthy G.K."/>
            <person name="Gryganskyi A."/>
            <person name="Culley D."/>
            <person name="Magnuson J.K."/>
            <person name="James T.Y."/>
            <person name="O'Malley M.A."/>
            <person name="Stajich J.E."/>
            <person name="Spatafora J.W."/>
            <person name="Visel A."/>
            <person name="Grigoriev I.V."/>
        </authorList>
    </citation>
    <scope>NUCLEOTIDE SEQUENCE [LARGE SCALE GENOMIC DNA]</scope>
    <source>
        <strain evidence="6 7">ATCC 12442</strain>
    </source>
</reference>
<dbReference type="GO" id="GO:0009267">
    <property type="term" value="P:cellular response to starvation"/>
    <property type="evidence" value="ECO:0007669"/>
    <property type="project" value="TreeGrafter"/>
</dbReference>
<dbReference type="InterPro" id="IPR000547">
    <property type="entry name" value="Clathrin_H-chain/VPS_repeat"/>
</dbReference>
<feature type="region of interest" description="Disordered" evidence="4">
    <location>
        <begin position="281"/>
        <end position="300"/>
    </location>
</feature>
<dbReference type="AlphaFoldDB" id="A0A1Y1WKZ8"/>
<feature type="non-terminal residue" evidence="6">
    <location>
        <position position="1"/>
    </location>
</feature>
<dbReference type="Gene3D" id="1.25.40.10">
    <property type="entry name" value="Tetratricopeptide repeat domain"/>
    <property type="match status" value="1"/>
</dbReference>
<accession>A0A1Y1WKZ8</accession>
<name>A0A1Y1WKZ8_9FUNG</name>
<feature type="repeat" description="CHCR" evidence="3">
    <location>
        <begin position="610"/>
        <end position="754"/>
    </location>
</feature>
<evidence type="ECO:0000256" key="1">
    <source>
        <dbReference type="ARBA" id="ARBA00022448"/>
    </source>
</evidence>
<dbReference type="InterPro" id="IPR057780">
    <property type="entry name" value="Beta-prop_Vps41"/>
</dbReference>
<dbReference type="EMBL" id="MCFD01000001">
    <property type="protein sequence ID" value="ORX74045.1"/>
    <property type="molecule type" value="Genomic_DNA"/>
</dbReference>
<dbReference type="PANTHER" id="PTHR12616:SF1">
    <property type="entry name" value="VACUOLAR PROTEIN SORTING-ASSOCIATED PROTEIN 41 HOMOLOG"/>
    <property type="match status" value="1"/>
</dbReference>
<proteinExistence type="predicted"/>
<dbReference type="Pfam" id="PF23556">
    <property type="entry name" value="TPR_Vps41"/>
    <property type="match status" value="1"/>
</dbReference>
<protein>
    <submittedName>
        <fullName evidence="6">ARM repeat-containing protein</fullName>
    </submittedName>
</protein>
<evidence type="ECO:0000256" key="2">
    <source>
        <dbReference type="ARBA" id="ARBA00022927"/>
    </source>
</evidence>
<evidence type="ECO:0000256" key="4">
    <source>
        <dbReference type="SAM" id="MobiDB-lite"/>
    </source>
</evidence>
<keyword evidence="2" id="KW-0653">Protein transport</keyword>
<organism evidence="6 7">
    <name type="scientific">Linderina pennispora</name>
    <dbReference type="NCBI Taxonomy" id="61395"/>
    <lineage>
        <taxon>Eukaryota</taxon>
        <taxon>Fungi</taxon>
        <taxon>Fungi incertae sedis</taxon>
        <taxon>Zoopagomycota</taxon>
        <taxon>Kickxellomycotina</taxon>
        <taxon>Kickxellomycetes</taxon>
        <taxon>Kickxellales</taxon>
        <taxon>Kickxellaceae</taxon>
        <taxon>Linderina</taxon>
    </lineage>
</organism>
<evidence type="ECO:0000313" key="7">
    <source>
        <dbReference type="Proteomes" id="UP000193922"/>
    </source>
</evidence>
<dbReference type="InterPro" id="IPR036322">
    <property type="entry name" value="WD40_repeat_dom_sf"/>
</dbReference>